<evidence type="ECO:0000313" key="1">
    <source>
        <dbReference type="EMBL" id="MBO0360663.1"/>
    </source>
</evidence>
<reference evidence="1" key="1">
    <citation type="submission" date="2021-03" db="EMBL/GenBank/DDBJ databases">
        <authorList>
            <person name="Kim M.K."/>
        </authorList>
    </citation>
    <scope>NUCLEOTIDE SEQUENCE</scope>
    <source>
        <strain evidence="1">BT186</strain>
    </source>
</reference>
<gene>
    <name evidence="1" type="ORF">J0X19_22070</name>
</gene>
<evidence type="ECO:0000313" key="2">
    <source>
        <dbReference type="Proteomes" id="UP000664144"/>
    </source>
</evidence>
<dbReference type="RefSeq" id="WP_206986578.1">
    <property type="nucleotide sequence ID" value="NZ_JAFLQZ010000021.1"/>
</dbReference>
<name>A0A939F030_9BACT</name>
<accession>A0A939F030</accession>
<proteinExistence type="predicted"/>
<dbReference type="EMBL" id="JAFLQZ010000021">
    <property type="protein sequence ID" value="MBO0360663.1"/>
    <property type="molecule type" value="Genomic_DNA"/>
</dbReference>
<organism evidence="1 2">
    <name type="scientific">Hymenobacter telluris</name>
    <dbReference type="NCBI Taxonomy" id="2816474"/>
    <lineage>
        <taxon>Bacteria</taxon>
        <taxon>Pseudomonadati</taxon>
        <taxon>Bacteroidota</taxon>
        <taxon>Cytophagia</taxon>
        <taxon>Cytophagales</taxon>
        <taxon>Hymenobacteraceae</taxon>
        <taxon>Hymenobacter</taxon>
    </lineage>
</organism>
<dbReference type="Proteomes" id="UP000664144">
    <property type="component" value="Unassembled WGS sequence"/>
</dbReference>
<comment type="caution">
    <text evidence="1">The sequence shown here is derived from an EMBL/GenBank/DDBJ whole genome shotgun (WGS) entry which is preliminary data.</text>
</comment>
<protein>
    <submittedName>
        <fullName evidence="1">Uncharacterized protein</fullName>
    </submittedName>
</protein>
<keyword evidence="2" id="KW-1185">Reference proteome</keyword>
<dbReference type="AlphaFoldDB" id="A0A939F030"/>
<sequence length="129" mass="15310">MDLRRHDQLVELHQDEANALCHSIRIYHQHLVWASSFRPLHLPEVMSIRPTQRVLERLTRLLAGPWPRTKDRRLKGRKWRLEMDELLQLNALFVADELTAPDALKYPLYSILGKVNKKAHNLTTHFQLY</sequence>